<feature type="transmembrane region" description="Helical" evidence="13">
    <location>
        <begin position="163"/>
        <end position="180"/>
    </location>
</feature>
<feature type="transmembrane region" description="Helical" evidence="13">
    <location>
        <begin position="187"/>
        <end position="211"/>
    </location>
</feature>
<comment type="catalytic activity">
    <reaction evidence="13">
        <text>K(+)(in) + H(+)(in) = K(+)(out) + H(+)(out)</text>
        <dbReference type="Rhea" id="RHEA:28490"/>
        <dbReference type="ChEBI" id="CHEBI:15378"/>
        <dbReference type="ChEBI" id="CHEBI:29103"/>
    </reaction>
</comment>
<dbReference type="InterPro" id="IPR003855">
    <property type="entry name" value="K+_transporter"/>
</dbReference>
<feature type="domain" description="K+ potassium transporter C-terminal" evidence="16">
    <location>
        <begin position="496"/>
        <end position="639"/>
    </location>
</feature>
<dbReference type="InterPro" id="IPR023051">
    <property type="entry name" value="Kup"/>
</dbReference>
<accession>A0A512JQA6</accession>
<dbReference type="Pfam" id="PF02705">
    <property type="entry name" value="K_trans"/>
    <property type="match status" value="1"/>
</dbReference>
<evidence type="ECO:0000256" key="2">
    <source>
        <dbReference type="ARBA" id="ARBA00007019"/>
    </source>
</evidence>
<keyword evidence="7 13" id="KW-0812">Transmembrane</keyword>
<dbReference type="GO" id="GO:0015293">
    <property type="term" value="F:symporter activity"/>
    <property type="evidence" value="ECO:0007669"/>
    <property type="project" value="UniProtKB-UniRule"/>
</dbReference>
<dbReference type="AlphaFoldDB" id="A0A512JQA6"/>
<dbReference type="EMBL" id="BJZV01000030">
    <property type="protein sequence ID" value="GEP12145.1"/>
    <property type="molecule type" value="Genomic_DNA"/>
</dbReference>
<feature type="transmembrane region" description="Helical" evidence="13">
    <location>
        <begin position="416"/>
        <end position="439"/>
    </location>
</feature>
<feature type="compositionally biased region" description="Low complexity" evidence="14">
    <location>
        <begin position="7"/>
        <end position="21"/>
    </location>
</feature>
<evidence type="ECO:0000256" key="13">
    <source>
        <dbReference type="HAMAP-Rule" id="MF_01522"/>
    </source>
</evidence>
<evidence type="ECO:0000313" key="18">
    <source>
        <dbReference type="Proteomes" id="UP000321750"/>
    </source>
</evidence>
<keyword evidence="8 13" id="KW-0769">Symport</keyword>
<evidence type="ECO:0000256" key="10">
    <source>
        <dbReference type="ARBA" id="ARBA00022989"/>
    </source>
</evidence>
<dbReference type="InterPro" id="IPR053951">
    <property type="entry name" value="K_trans_N"/>
</dbReference>
<dbReference type="Proteomes" id="UP000321750">
    <property type="component" value="Unassembled WGS sequence"/>
</dbReference>
<comment type="similarity">
    <text evidence="2 13">Belongs to the HAK/KUP transporter (TC 2.A.72) family.</text>
</comment>
<dbReference type="Pfam" id="PF22776">
    <property type="entry name" value="K_trans_C"/>
    <property type="match status" value="1"/>
</dbReference>
<evidence type="ECO:0000256" key="3">
    <source>
        <dbReference type="ARBA" id="ARBA00022448"/>
    </source>
</evidence>
<sequence length="639" mass="68024">MPMPSSTATELPPTQAPLPAAAEHGSKTGFWALTLGSVGVVYGDIGTSPLYALKESLHAAAGGGHAPTRDMVFGVVSLILWALILIVTLKYVLIVMRADNGGEGGTPSLVALAQRALGHSGGFVIALGMVGVALFYGDAIITPAISVLSAVEGLKLVTPALEPYVLPVSLAILVGLFAVQSHGTARVAFFFGPITAFWFSVMALGGLSHLVEDLSILAALNPAHGIGFLLSHGTAGLLALGAVFLAVTGAEALYADMGHFGRSPIRTAWFGLVLPALALNYLGQGAMLLAHPERIENPFFLLYPSWALLPMVLLATVATVIASQAVITGTFSITQQAMQLGLLPRMRVLRTSETEKGQIYIPRVNWWLLAAVVLLAVLFKSSSALAAAYGIAVTGDMVITASLVFVVAWRFWRWPVAVAALVIAPFLLIELVFLSANALKLLHGGWVPLTIGAALVMAMWTWRRGSALVAEEIHRQRVPLPDFERMAEAGSLLRAPGTALFLTGSPGDTPGALMHNVKHNHVLHARNVILHVVTDDMPRVRQAEQVTVKPLSDVFTCVTVRFGFMDLPDLPRALAGAGFDAAGLSYFLTRRVLVASPETGMPVWQDRLYIAMARAATDASRYFRIPVDRAVEIGARIDI</sequence>
<evidence type="ECO:0000256" key="1">
    <source>
        <dbReference type="ARBA" id="ARBA00004141"/>
    </source>
</evidence>
<keyword evidence="10 13" id="KW-1133">Transmembrane helix</keyword>
<dbReference type="PANTHER" id="PTHR30540">
    <property type="entry name" value="OSMOTIC STRESS POTASSIUM TRANSPORTER"/>
    <property type="match status" value="1"/>
</dbReference>
<evidence type="ECO:0000256" key="7">
    <source>
        <dbReference type="ARBA" id="ARBA00022692"/>
    </source>
</evidence>
<evidence type="ECO:0000256" key="5">
    <source>
        <dbReference type="ARBA" id="ARBA00022519"/>
    </source>
</evidence>
<evidence type="ECO:0000256" key="9">
    <source>
        <dbReference type="ARBA" id="ARBA00022958"/>
    </source>
</evidence>
<keyword evidence="3 13" id="KW-0813">Transport</keyword>
<reference evidence="17 18" key="1">
    <citation type="submission" date="2019-07" db="EMBL/GenBank/DDBJ databases">
        <title>Whole genome shotgun sequence of Methylobacterium gnaphalii NBRC 107716.</title>
        <authorList>
            <person name="Hosoyama A."/>
            <person name="Uohara A."/>
            <person name="Ohji S."/>
            <person name="Ichikawa N."/>
        </authorList>
    </citation>
    <scope>NUCLEOTIDE SEQUENCE [LARGE SCALE GENOMIC DNA]</scope>
    <source>
        <strain evidence="17 18">NBRC 107716</strain>
    </source>
</reference>
<evidence type="ECO:0000256" key="12">
    <source>
        <dbReference type="ARBA" id="ARBA00023136"/>
    </source>
</evidence>
<evidence type="ECO:0000256" key="6">
    <source>
        <dbReference type="ARBA" id="ARBA00022538"/>
    </source>
</evidence>
<feature type="domain" description="K+ potassium transporter integral membrane" evidence="15">
    <location>
        <begin position="34"/>
        <end position="483"/>
    </location>
</feature>
<evidence type="ECO:0000313" key="17">
    <source>
        <dbReference type="EMBL" id="GEP12145.1"/>
    </source>
</evidence>
<feature type="transmembrane region" description="Helical" evidence="13">
    <location>
        <begin position="71"/>
        <end position="93"/>
    </location>
</feature>
<comment type="caution">
    <text evidence="13">Lacks conserved residue(s) required for the propagation of feature annotation.</text>
</comment>
<name>A0A512JQA6_9HYPH</name>
<feature type="region of interest" description="Disordered" evidence="14">
    <location>
        <begin position="1"/>
        <end position="21"/>
    </location>
</feature>
<keyword evidence="6 13" id="KW-0633">Potassium transport</keyword>
<keyword evidence="9 13" id="KW-0630">Potassium</keyword>
<feature type="transmembrane region" description="Helical" evidence="13">
    <location>
        <begin position="223"/>
        <end position="247"/>
    </location>
</feature>
<evidence type="ECO:0000259" key="16">
    <source>
        <dbReference type="Pfam" id="PF22776"/>
    </source>
</evidence>
<comment type="subcellular location">
    <subcellularLocation>
        <location evidence="13">Cell membrane</location>
        <topology evidence="13">Multi-pass membrane protein</topology>
    </subcellularLocation>
    <subcellularLocation>
        <location evidence="1">Membrane</location>
        <topology evidence="1">Multi-pass membrane protein</topology>
    </subcellularLocation>
</comment>
<feature type="transmembrane region" description="Helical" evidence="13">
    <location>
        <begin position="359"/>
        <end position="379"/>
    </location>
</feature>
<feature type="transmembrane region" description="Helical" evidence="13">
    <location>
        <begin position="311"/>
        <end position="338"/>
    </location>
</feature>
<comment type="function">
    <text evidence="13">Transport of potassium into the cell. Likely operates as a K(+):H(+) symporter.</text>
</comment>
<keyword evidence="18" id="KW-1185">Reference proteome</keyword>
<keyword evidence="5" id="KW-0997">Cell inner membrane</keyword>
<evidence type="ECO:0000259" key="15">
    <source>
        <dbReference type="Pfam" id="PF02705"/>
    </source>
</evidence>
<dbReference type="InterPro" id="IPR053952">
    <property type="entry name" value="K_trans_C"/>
</dbReference>
<comment type="caution">
    <text evidence="17">The sequence shown here is derived from an EMBL/GenBank/DDBJ whole genome shotgun (WGS) entry which is preliminary data.</text>
</comment>
<evidence type="ECO:0000256" key="14">
    <source>
        <dbReference type="SAM" id="MobiDB-lite"/>
    </source>
</evidence>
<feature type="transmembrane region" description="Helical" evidence="13">
    <location>
        <begin position="445"/>
        <end position="462"/>
    </location>
</feature>
<gene>
    <name evidence="17" type="primary">kup2_2</name>
    <name evidence="13" type="synonym">kup</name>
    <name evidence="17" type="ORF">MGN01_39900</name>
</gene>
<organism evidence="17 18">
    <name type="scientific">Methylobacterium gnaphalii</name>
    <dbReference type="NCBI Taxonomy" id="1010610"/>
    <lineage>
        <taxon>Bacteria</taxon>
        <taxon>Pseudomonadati</taxon>
        <taxon>Pseudomonadota</taxon>
        <taxon>Alphaproteobacteria</taxon>
        <taxon>Hyphomicrobiales</taxon>
        <taxon>Methylobacteriaceae</taxon>
        <taxon>Methylobacterium</taxon>
    </lineage>
</organism>
<keyword evidence="4 13" id="KW-1003">Cell membrane</keyword>
<feature type="transmembrane region" description="Helical" evidence="13">
    <location>
        <begin position="268"/>
        <end position="291"/>
    </location>
</feature>
<dbReference type="GO" id="GO:0015079">
    <property type="term" value="F:potassium ion transmembrane transporter activity"/>
    <property type="evidence" value="ECO:0007669"/>
    <property type="project" value="UniProtKB-UniRule"/>
</dbReference>
<dbReference type="HAMAP" id="MF_01522">
    <property type="entry name" value="Kup"/>
    <property type="match status" value="1"/>
</dbReference>
<evidence type="ECO:0000256" key="4">
    <source>
        <dbReference type="ARBA" id="ARBA00022475"/>
    </source>
</evidence>
<feature type="transmembrane region" description="Helical" evidence="13">
    <location>
        <begin position="123"/>
        <end position="151"/>
    </location>
</feature>
<protein>
    <recommendedName>
        <fullName evidence="13">Probable potassium transport system protein Kup</fullName>
    </recommendedName>
</protein>
<keyword evidence="12 13" id="KW-0472">Membrane</keyword>
<keyword evidence="11 13" id="KW-0406">Ion transport</keyword>
<evidence type="ECO:0000256" key="8">
    <source>
        <dbReference type="ARBA" id="ARBA00022847"/>
    </source>
</evidence>
<evidence type="ECO:0000256" key="11">
    <source>
        <dbReference type="ARBA" id="ARBA00023065"/>
    </source>
</evidence>
<dbReference type="GO" id="GO:0005886">
    <property type="term" value="C:plasma membrane"/>
    <property type="evidence" value="ECO:0007669"/>
    <property type="project" value="UniProtKB-SubCell"/>
</dbReference>
<proteinExistence type="inferred from homology"/>
<dbReference type="PANTHER" id="PTHR30540:SF79">
    <property type="entry name" value="LOW AFFINITY POTASSIUM TRANSPORT SYSTEM PROTEIN KUP"/>
    <property type="match status" value="1"/>
</dbReference>